<keyword evidence="2 6" id="KW-0889">Transcription antitermination</keyword>
<organism evidence="8 9">
    <name type="scientific">Rossellomorea vietnamensis</name>
    <dbReference type="NCBI Taxonomy" id="218284"/>
    <lineage>
        <taxon>Bacteria</taxon>
        <taxon>Bacillati</taxon>
        <taxon>Bacillota</taxon>
        <taxon>Bacilli</taxon>
        <taxon>Bacillales</taxon>
        <taxon>Bacillaceae</taxon>
        <taxon>Rossellomorea</taxon>
    </lineage>
</organism>
<dbReference type="PANTHER" id="PTHR11078">
    <property type="entry name" value="N UTILIZATION SUBSTANCE PROTEIN B-RELATED"/>
    <property type="match status" value="1"/>
</dbReference>
<gene>
    <name evidence="6 8" type="primary">nusB</name>
    <name evidence="8" type="ORF">FZC79_05330</name>
</gene>
<keyword evidence="4 6" id="KW-0805">Transcription regulation</keyword>
<dbReference type="CDD" id="cd00619">
    <property type="entry name" value="Terminator_NusB"/>
    <property type="match status" value="1"/>
</dbReference>
<sequence>MKRRTAREKALQALFQMDMSGMTAEEALVNIYEDAPSDEYLDSLVNGATDNKEKIDGLIRENLEKWSFDRLAKVDRNILRVAVFELLEVNDVPNKVVINEAIEIAKSYGDDQSGKFINGVLSKVNSMIEEQGEQGGL</sequence>
<keyword evidence="5 6" id="KW-0804">Transcription</keyword>
<dbReference type="GO" id="GO:0031564">
    <property type="term" value="P:transcription antitermination"/>
    <property type="evidence" value="ECO:0007669"/>
    <property type="project" value="UniProtKB-KW"/>
</dbReference>
<dbReference type="SUPFAM" id="SSF48013">
    <property type="entry name" value="NusB-like"/>
    <property type="match status" value="1"/>
</dbReference>
<dbReference type="PANTHER" id="PTHR11078:SF3">
    <property type="entry name" value="ANTITERMINATION NUSB DOMAIN-CONTAINING PROTEIN"/>
    <property type="match status" value="1"/>
</dbReference>
<comment type="caution">
    <text evidence="8">The sequence shown here is derived from an EMBL/GenBank/DDBJ whole genome shotgun (WGS) entry which is preliminary data.</text>
</comment>
<name>A0A5D4KG94_9BACI</name>
<protein>
    <recommendedName>
        <fullName evidence="6">Transcription antitermination protein NusB</fullName>
    </recommendedName>
    <alternativeName>
        <fullName evidence="6">Antitermination factor NusB</fullName>
    </alternativeName>
</protein>
<dbReference type="GO" id="GO:0003723">
    <property type="term" value="F:RNA binding"/>
    <property type="evidence" value="ECO:0007669"/>
    <property type="project" value="UniProtKB-UniRule"/>
</dbReference>
<dbReference type="NCBIfam" id="TIGR01951">
    <property type="entry name" value="nusB"/>
    <property type="match status" value="1"/>
</dbReference>
<dbReference type="Proteomes" id="UP000323317">
    <property type="component" value="Unassembled WGS sequence"/>
</dbReference>
<evidence type="ECO:0000256" key="3">
    <source>
        <dbReference type="ARBA" id="ARBA00022884"/>
    </source>
</evidence>
<evidence type="ECO:0000313" key="9">
    <source>
        <dbReference type="Proteomes" id="UP000323317"/>
    </source>
</evidence>
<dbReference type="RefSeq" id="WP_148945823.1">
    <property type="nucleotide sequence ID" value="NZ_VTEH01000003.1"/>
</dbReference>
<accession>A0A5D4KG94</accession>
<dbReference type="InterPro" id="IPR011605">
    <property type="entry name" value="NusB_fam"/>
</dbReference>
<dbReference type="EMBL" id="VTEH01000003">
    <property type="protein sequence ID" value="TYR76314.1"/>
    <property type="molecule type" value="Genomic_DNA"/>
</dbReference>
<evidence type="ECO:0000313" key="8">
    <source>
        <dbReference type="EMBL" id="TYR76314.1"/>
    </source>
</evidence>
<proteinExistence type="inferred from homology"/>
<dbReference type="GO" id="GO:0005829">
    <property type="term" value="C:cytosol"/>
    <property type="evidence" value="ECO:0007669"/>
    <property type="project" value="TreeGrafter"/>
</dbReference>
<evidence type="ECO:0000256" key="4">
    <source>
        <dbReference type="ARBA" id="ARBA00023015"/>
    </source>
</evidence>
<evidence type="ECO:0000256" key="6">
    <source>
        <dbReference type="HAMAP-Rule" id="MF_00073"/>
    </source>
</evidence>
<dbReference type="InterPro" id="IPR035926">
    <property type="entry name" value="NusB-like_sf"/>
</dbReference>
<dbReference type="HAMAP" id="MF_00073">
    <property type="entry name" value="NusB"/>
    <property type="match status" value="1"/>
</dbReference>
<dbReference type="Gene3D" id="1.10.940.10">
    <property type="entry name" value="NusB-like"/>
    <property type="match status" value="1"/>
</dbReference>
<comment type="function">
    <text evidence="6">Involved in transcription antitermination. Required for transcription of ribosomal RNA (rRNA) genes. Binds specifically to the boxA antiterminator sequence of the ribosomal RNA (rrn) operons.</text>
</comment>
<dbReference type="AlphaFoldDB" id="A0A5D4KG94"/>
<evidence type="ECO:0000256" key="2">
    <source>
        <dbReference type="ARBA" id="ARBA00022814"/>
    </source>
</evidence>
<evidence type="ECO:0000256" key="5">
    <source>
        <dbReference type="ARBA" id="ARBA00023163"/>
    </source>
</evidence>
<dbReference type="InterPro" id="IPR006027">
    <property type="entry name" value="NusB_RsmB_TIM44"/>
</dbReference>
<keyword evidence="3 6" id="KW-0694">RNA-binding</keyword>
<evidence type="ECO:0000256" key="1">
    <source>
        <dbReference type="ARBA" id="ARBA00005952"/>
    </source>
</evidence>
<feature type="domain" description="NusB/RsmB/TIM44" evidence="7">
    <location>
        <begin position="5"/>
        <end position="124"/>
    </location>
</feature>
<dbReference type="Pfam" id="PF01029">
    <property type="entry name" value="NusB"/>
    <property type="match status" value="1"/>
</dbReference>
<evidence type="ECO:0000259" key="7">
    <source>
        <dbReference type="Pfam" id="PF01029"/>
    </source>
</evidence>
<dbReference type="GO" id="GO:0006353">
    <property type="term" value="P:DNA-templated transcription termination"/>
    <property type="evidence" value="ECO:0007669"/>
    <property type="project" value="UniProtKB-UniRule"/>
</dbReference>
<reference evidence="8 9" key="1">
    <citation type="submission" date="2019-08" db="EMBL/GenBank/DDBJ databases">
        <title>Bacillus genomes from the desert of Cuatro Cienegas, Coahuila.</title>
        <authorList>
            <person name="Olmedo-Alvarez G."/>
        </authorList>
    </citation>
    <scope>NUCLEOTIDE SEQUENCE [LARGE SCALE GENOMIC DNA]</scope>
    <source>
        <strain evidence="8 9">CH40_1T</strain>
    </source>
</reference>
<comment type="similarity">
    <text evidence="1 6">Belongs to the NusB family.</text>
</comment>